<dbReference type="GO" id="GO:0000270">
    <property type="term" value="P:peptidoglycan metabolic process"/>
    <property type="evidence" value="ECO:0007669"/>
    <property type="project" value="InterPro"/>
</dbReference>
<reference evidence="3 4" key="1">
    <citation type="submission" date="2018-11" db="EMBL/GenBank/DDBJ databases">
        <title>Flavobacterium sp. nov., YIM 102701-2 draft genome.</title>
        <authorList>
            <person name="Li G."/>
            <person name="Jiang Y."/>
        </authorList>
    </citation>
    <scope>NUCLEOTIDE SEQUENCE [LARGE SCALE GENOMIC DNA]</scope>
    <source>
        <strain evidence="3 4">YIM 102701-2</strain>
    </source>
</reference>
<evidence type="ECO:0000313" key="4">
    <source>
        <dbReference type="Proteomes" id="UP000275719"/>
    </source>
</evidence>
<comment type="similarity">
    <text evidence="1">Belongs to the transglycosylase Slt family.</text>
</comment>
<proteinExistence type="inferred from homology"/>
<dbReference type="PROSITE" id="PS51782">
    <property type="entry name" value="LYSM"/>
    <property type="match status" value="1"/>
</dbReference>
<comment type="caution">
    <text evidence="3">The sequence shown here is derived from an EMBL/GenBank/DDBJ whole genome shotgun (WGS) entry which is preliminary data.</text>
</comment>
<dbReference type="PANTHER" id="PTHR37423">
    <property type="entry name" value="SOLUBLE LYTIC MUREIN TRANSGLYCOSYLASE-RELATED"/>
    <property type="match status" value="1"/>
</dbReference>
<accession>A0A3P3W1R3</accession>
<dbReference type="SUPFAM" id="SSF53955">
    <property type="entry name" value="Lysozyme-like"/>
    <property type="match status" value="1"/>
</dbReference>
<dbReference type="GO" id="GO:0008933">
    <property type="term" value="F:peptidoglycan lytic transglycosylase activity"/>
    <property type="evidence" value="ECO:0007669"/>
    <property type="project" value="InterPro"/>
</dbReference>
<dbReference type="EMBL" id="RQVQ01000037">
    <property type="protein sequence ID" value="RRJ88910.1"/>
    <property type="molecule type" value="Genomic_DNA"/>
</dbReference>
<dbReference type="Gene3D" id="3.10.350.10">
    <property type="entry name" value="LysM domain"/>
    <property type="match status" value="1"/>
</dbReference>
<dbReference type="SMART" id="SM00257">
    <property type="entry name" value="LysM"/>
    <property type="match status" value="1"/>
</dbReference>
<feature type="domain" description="LysM" evidence="2">
    <location>
        <begin position="405"/>
        <end position="450"/>
    </location>
</feature>
<evidence type="ECO:0000313" key="3">
    <source>
        <dbReference type="EMBL" id="RRJ88910.1"/>
    </source>
</evidence>
<dbReference type="Pfam" id="PF01464">
    <property type="entry name" value="SLT"/>
    <property type="match status" value="1"/>
</dbReference>
<dbReference type="PANTHER" id="PTHR37423:SF2">
    <property type="entry name" value="MEMBRANE-BOUND LYTIC MUREIN TRANSGLYCOSYLASE C"/>
    <property type="match status" value="1"/>
</dbReference>
<dbReference type="PROSITE" id="PS00922">
    <property type="entry name" value="TRANSGLYCOSYLASE"/>
    <property type="match status" value="1"/>
</dbReference>
<dbReference type="Pfam" id="PF01476">
    <property type="entry name" value="LysM"/>
    <property type="match status" value="1"/>
</dbReference>
<evidence type="ECO:0000259" key="2">
    <source>
        <dbReference type="PROSITE" id="PS51782"/>
    </source>
</evidence>
<gene>
    <name evidence="3" type="ORF">EG240_13245</name>
</gene>
<protein>
    <submittedName>
        <fullName evidence="3">LysM peptidoglycan-binding domain-containing protein</fullName>
    </submittedName>
</protein>
<dbReference type="InterPro" id="IPR023346">
    <property type="entry name" value="Lysozyme-like_dom_sf"/>
</dbReference>
<dbReference type="OrthoDB" id="9815002at2"/>
<dbReference type="RefSeq" id="WP_125019841.1">
    <property type="nucleotide sequence ID" value="NZ_RQVQ01000037.1"/>
</dbReference>
<keyword evidence="4" id="KW-1185">Reference proteome</keyword>
<evidence type="ECO:0000256" key="1">
    <source>
        <dbReference type="ARBA" id="ARBA00007734"/>
    </source>
</evidence>
<dbReference type="AlphaFoldDB" id="A0A3P3W1R3"/>
<dbReference type="Gene3D" id="1.10.530.10">
    <property type="match status" value="1"/>
</dbReference>
<dbReference type="CDD" id="cd00118">
    <property type="entry name" value="LysM"/>
    <property type="match status" value="1"/>
</dbReference>
<dbReference type="InterPro" id="IPR008258">
    <property type="entry name" value="Transglycosylase_SLT_dom_1"/>
</dbReference>
<dbReference type="InterPro" id="IPR036779">
    <property type="entry name" value="LysM_dom_sf"/>
</dbReference>
<dbReference type="InterPro" id="IPR000189">
    <property type="entry name" value="Transglyc_AS"/>
</dbReference>
<sequence length="450" mass="51427">MKQTLTTFLFGVFSLTTFAQETEVEVKVLPKEIQTPQSYLDSIKKTFVNHKAGANIDKKWVNELLNDEMFENMESDINSVYLDQDVAYDLSTDVLKARLAQLDKKYPFDIKYSPTLEKVIKNFLKNRSKSFERLMAVSEYYFPMFEEHLAKRNVPLEIKYLAIVESALNPKAKSRVGATGLWQFMYPTGKQYGLEVNSYVDERSDPLKATDAASKYLADLYEVFGNWEMVLASYNSGPGTVSKAIRRSGGKTNYWEIREYLPKETQGYVPAFLATLYIYEYHKEHGIVPKKATLPFIKTDTIHLKQAIAFTEISELLDISVDEIKLLNPKYKLDFIPNYDQEKHSLRLPIDKISRFASNEKKIYAYLNYQKNYKLEKNIVDEIVSEKTSAIASNSSKSKASSAAKTYVVKKGDTLSSIAKKYGNITVAQLMKKNNIKNASSLKPGMKLKI</sequence>
<dbReference type="SUPFAM" id="SSF54106">
    <property type="entry name" value="LysM domain"/>
    <property type="match status" value="1"/>
</dbReference>
<dbReference type="CDD" id="cd16894">
    <property type="entry name" value="MltD-like"/>
    <property type="match status" value="1"/>
</dbReference>
<dbReference type="GO" id="GO:0016020">
    <property type="term" value="C:membrane"/>
    <property type="evidence" value="ECO:0007669"/>
    <property type="project" value="InterPro"/>
</dbReference>
<dbReference type="InterPro" id="IPR018392">
    <property type="entry name" value="LysM"/>
</dbReference>
<dbReference type="Proteomes" id="UP000275719">
    <property type="component" value="Unassembled WGS sequence"/>
</dbReference>
<name>A0A3P3W1R3_9FLAO</name>
<organism evidence="3 4">
    <name type="scientific">Paenimyroides tangerinum</name>
    <dbReference type="NCBI Taxonomy" id="2488728"/>
    <lineage>
        <taxon>Bacteria</taxon>
        <taxon>Pseudomonadati</taxon>
        <taxon>Bacteroidota</taxon>
        <taxon>Flavobacteriia</taxon>
        <taxon>Flavobacteriales</taxon>
        <taxon>Flavobacteriaceae</taxon>
        <taxon>Paenimyroides</taxon>
    </lineage>
</organism>